<comment type="caution">
    <text evidence="1">The sequence shown here is derived from an EMBL/GenBank/DDBJ whole genome shotgun (WGS) entry which is preliminary data.</text>
</comment>
<sequence>MRNAATEFDLYNPASDYCLAKDGIIDLPDGIVRIMNHDIEGYELLVLEVSGPPFEVDPTKHAQDFFKIGREVMIDFS</sequence>
<reference evidence="1" key="1">
    <citation type="submission" date="2020-05" db="EMBL/GenBank/DDBJ databases">
        <title>Phylogenomic resolution of chytrid fungi.</title>
        <authorList>
            <person name="Stajich J.E."/>
            <person name="Amses K."/>
            <person name="Simmons R."/>
            <person name="Seto K."/>
            <person name="Myers J."/>
            <person name="Bonds A."/>
            <person name="Quandt C.A."/>
            <person name="Barry K."/>
            <person name="Liu P."/>
            <person name="Grigoriev I."/>
            <person name="Longcore J.E."/>
            <person name="James T.Y."/>
        </authorList>
    </citation>
    <scope>NUCLEOTIDE SEQUENCE</scope>
    <source>
        <strain evidence="1">JEL0513</strain>
    </source>
</reference>
<dbReference type="AlphaFoldDB" id="A0AAD5STN8"/>
<name>A0AAD5STN8_9FUNG</name>
<evidence type="ECO:0000313" key="2">
    <source>
        <dbReference type="Proteomes" id="UP001211907"/>
    </source>
</evidence>
<proteinExistence type="predicted"/>
<evidence type="ECO:0000313" key="1">
    <source>
        <dbReference type="EMBL" id="KAJ3104719.1"/>
    </source>
</evidence>
<gene>
    <name evidence="1" type="ORF">HK100_004015</name>
</gene>
<dbReference type="Proteomes" id="UP001211907">
    <property type="component" value="Unassembled WGS sequence"/>
</dbReference>
<dbReference type="EMBL" id="JADGJH010002040">
    <property type="protein sequence ID" value="KAJ3104719.1"/>
    <property type="molecule type" value="Genomic_DNA"/>
</dbReference>
<organism evidence="1 2">
    <name type="scientific">Physocladia obscura</name>
    <dbReference type="NCBI Taxonomy" id="109957"/>
    <lineage>
        <taxon>Eukaryota</taxon>
        <taxon>Fungi</taxon>
        <taxon>Fungi incertae sedis</taxon>
        <taxon>Chytridiomycota</taxon>
        <taxon>Chytridiomycota incertae sedis</taxon>
        <taxon>Chytridiomycetes</taxon>
        <taxon>Chytridiales</taxon>
        <taxon>Chytriomycetaceae</taxon>
        <taxon>Physocladia</taxon>
    </lineage>
</organism>
<keyword evidence="2" id="KW-1185">Reference proteome</keyword>
<protein>
    <submittedName>
        <fullName evidence="1">Uncharacterized protein</fullName>
    </submittedName>
</protein>
<accession>A0AAD5STN8</accession>